<feature type="domain" description="Histidine kinase/HSP90-like ATPase" evidence="1">
    <location>
        <begin position="25"/>
        <end position="85"/>
    </location>
</feature>
<evidence type="ECO:0000313" key="2">
    <source>
        <dbReference type="EMBL" id="TVM04599.1"/>
    </source>
</evidence>
<sequence>GKDAVCEIEGGEIAVDRRILEMLNDPLMHALRNALDHGIESPSERTAAGKYGHGVVRLRIERQGAGQVRIEISDDGRGIDVDELRNTAVNAGILDAESAEELSRE</sequence>
<dbReference type="InterPro" id="IPR036890">
    <property type="entry name" value="HATPase_C_sf"/>
</dbReference>
<comment type="caution">
    <text evidence="2">The sequence shown here is derived from an EMBL/GenBank/DDBJ whole genome shotgun (WGS) entry which is preliminary data.</text>
</comment>
<dbReference type="InterPro" id="IPR003594">
    <property type="entry name" value="HATPase_dom"/>
</dbReference>
<keyword evidence="2" id="KW-0808">Transferase</keyword>
<evidence type="ECO:0000313" key="3">
    <source>
        <dbReference type="Proteomes" id="UP000448292"/>
    </source>
</evidence>
<dbReference type="GO" id="GO:0016301">
    <property type="term" value="F:kinase activity"/>
    <property type="evidence" value="ECO:0007669"/>
    <property type="project" value="UniProtKB-KW"/>
</dbReference>
<evidence type="ECO:0000259" key="1">
    <source>
        <dbReference type="Pfam" id="PF02518"/>
    </source>
</evidence>
<protein>
    <submittedName>
        <fullName evidence="2">Hybrid sensor histidine kinase/response regulator</fullName>
    </submittedName>
</protein>
<organism evidence="2 3">
    <name type="scientific">Oceanidesulfovibrio indonesiensis</name>
    <dbReference type="NCBI Taxonomy" id="54767"/>
    <lineage>
        <taxon>Bacteria</taxon>
        <taxon>Pseudomonadati</taxon>
        <taxon>Thermodesulfobacteriota</taxon>
        <taxon>Desulfovibrionia</taxon>
        <taxon>Desulfovibrionales</taxon>
        <taxon>Desulfovibrionaceae</taxon>
        <taxon>Oceanidesulfovibrio</taxon>
    </lineage>
</organism>
<dbReference type="InterPro" id="IPR051315">
    <property type="entry name" value="Bact_Chemotaxis_CheA"/>
</dbReference>
<dbReference type="EMBL" id="QMIE01000324">
    <property type="protein sequence ID" value="TVM04599.1"/>
    <property type="molecule type" value="Genomic_DNA"/>
</dbReference>
<keyword evidence="3" id="KW-1185">Reference proteome</keyword>
<dbReference type="RefSeq" id="WP_235894081.1">
    <property type="nucleotide sequence ID" value="NZ_QMIE01000324.1"/>
</dbReference>
<keyword evidence="2" id="KW-0418">Kinase</keyword>
<dbReference type="PANTHER" id="PTHR43395:SF1">
    <property type="entry name" value="CHEMOTAXIS PROTEIN CHEA"/>
    <property type="match status" value="1"/>
</dbReference>
<gene>
    <name evidence="2" type="ORF">DPQ33_20100</name>
</gene>
<feature type="non-terminal residue" evidence="2">
    <location>
        <position position="1"/>
    </location>
</feature>
<reference evidence="2 3" key="1">
    <citation type="submission" date="2018-06" db="EMBL/GenBank/DDBJ databases">
        <title>Complete genome of Desulfovibrio indonesiensis P37SLT.</title>
        <authorList>
            <person name="Crispim J.S."/>
            <person name="Vidigal P.M.P."/>
            <person name="Silva L.C.F."/>
            <person name="Laguardia C.N."/>
            <person name="Araujo L.C."/>
            <person name="Dias R.S."/>
            <person name="Sousa M.P."/>
            <person name="Paula S.O."/>
            <person name="Silva C."/>
        </authorList>
    </citation>
    <scope>NUCLEOTIDE SEQUENCE [LARGE SCALE GENOMIC DNA]</scope>
    <source>
        <strain evidence="2 3">P37SLT</strain>
    </source>
</reference>
<dbReference type="Pfam" id="PF02518">
    <property type="entry name" value="HATPase_c"/>
    <property type="match status" value="1"/>
</dbReference>
<dbReference type="AlphaFoldDB" id="A0A7M3M8Y4"/>
<accession>A0A7M3M8Y4</accession>
<dbReference type="PANTHER" id="PTHR43395">
    <property type="entry name" value="SENSOR HISTIDINE KINASE CHEA"/>
    <property type="match status" value="1"/>
</dbReference>
<dbReference type="Gene3D" id="3.30.565.10">
    <property type="entry name" value="Histidine kinase-like ATPase, C-terminal domain"/>
    <property type="match status" value="1"/>
</dbReference>
<dbReference type="SUPFAM" id="SSF55874">
    <property type="entry name" value="ATPase domain of HSP90 chaperone/DNA topoisomerase II/histidine kinase"/>
    <property type="match status" value="1"/>
</dbReference>
<proteinExistence type="predicted"/>
<name>A0A7M3M8Y4_9BACT</name>
<dbReference type="Proteomes" id="UP000448292">
    <property type="component" value="Unassembled WGS sequence"/>
</dbReference>